<feature type="signal peptide" evidence="1">
    <location>
        <begin position="1"/>
        <end position="32"/>
    </location>
</feature>
<evidence type="ECO:0000256" key="1">
    <source>
        <dbReference type="SAM" id="SignalP"/>
    </source>
</evidence>
<organism evidence="2 3">
    <name type="scientific">Aplosporella prunicola CBS 121167</name>
    <dbReference type="NCBI Taxonomy" id="1176127"/>
    <lineage>
        <taxon>Eukaryota</taxon>
        <taxon>Fungi</taxon>
        <taxon>Dikarya</taxon>
        <taxon>Ascomycota</taxon>
        <taxon>Pezizomycotina</taxon>
        <taxon>Dothideomycetes</taxon>
        <taxon>Dothideomycetes incertae sedis</taxon>
        <taxon>Botryosphaeriales</taxon>
        <taxon>Aplosporellaceae</taxon>
        <taxon>Aplosporella</taxon>
    </lineage>
</organism>
<protein>
    <recommendedName>
        <fullName evidence="4">Secreted protein</fullName>
    </recommendedName>
</protein>
<evidence type="ECO:0000313" key="3">
    <source>
        <dbReference type="Proteomes" id="UP000799438"/>
    </source>
</evidence>
<keyword evidence="3" id="KW-1185">Reference proteome</keyword>
<reference evidence="2" key="1">
    <citation type="journal article" date="2020" name="Stud. Mycol.">
        <title>101 Dothideomycetes genomes: a test case for predicting lifestyles and emergence of pathogens.</title>
        <authorList>
            <person name="Haridas S."/>
            <person name="Albert R."/>
            <person name="Binder M."/>
            <person name="Bloem J."/>
            <person name="Labutti K."/>
            <person name="Salamov A."/>
            <person name="Andreopoulos B."/>
            <person name="Baker S."/>
            <person name="Barry K."/>
            <person name="Bills G."/>
            <person name="Bluhm B."/>
            <person name="Cannon C."/>
            <person name="Castanera R."/>
            <person name="Culley D."/>
            <person name="Daum C."/>
            <person name="Ezra D."/>
            <person name="Gonzalez J."/>
            <person name="Henrissat B."/>
            <person name="Kuo A."/>
            <person name="Liang C."/>
            <person name="Lipzen A."/>
            <person name="Lutzoni F."/>
            <person name="Magnuson J."/>
            <person name="Mondo S."/>
            <person name="Nolan M."/>
            <person name="Ohm R."/>
            <person name="Pangilinan J."/>
            <person name="Park H.-J."/>
            <person name="Ramirez L."/>
            <person name="Alfaro M."/>
            <person name="Sun H."/>
            <person name="Tritt A."/>
            <person name="Yoshinaga Y."/>
            <person name="Zwiers L.-H."/>
            <person name="Turgeon B."/>
            <person name="Goodwin S."/>
            <person name="Spatafora J."/>
            <person name="Crous P."/>
            <person name="Grigoriev I."/>
        </authorList>
    </citation>
    <scope>NUCLEOTIDE SEQUENCE</scope>
    <source>
        <strain evidence="2">CBS 121167</strain>
    </source>
</reference>
<keyword evidence="1" id="KW-0732">Signal</keyword>
<dbReference type="RefSeq" id="XP_033391418.1">
    <property type="nucleotide sequence ID" value="XM_033535721.1"/>
</dbReference>
<sequence>MRRLCVCEMSLLAACCLLLAVFLIPFHPQGRCFLLCWACISRPSSSSKPHAFFFPAKIFSSNASSRCGCVFPLPWRRPVWSSFASPIQLAACLPADRQVERTRRPRALACDRQRDAAVSSA</sequence>
<dbReference type="Proteomes" id="UP000799438">
    <property type="component" value="Unassembled WGS sequence"/>
</dbReference>
<feature type="chain" id="PRO_5025335395" description="Secreted protein" evidence="1">
    <location>
        <begin position="33"/>
        <end position="121"/>
    </location>
</feature>
<evidence type="ECO:0000313" key="2">
    <source>
        <dbReference type="EMBL" id="KAF2135700.1"/>
    </source>
</evidence>
<proteinExistence type="predicted"/>
<gene>
    <name evidence="2" type="ORF">K452DRAFT_165900</name>
</gene>
<dbReference type="EMBL" id="ML995558">
    <property type="protein sequence ID" value="KAF2135700.1"/>
    <property type="molecule type" value="Genomic_DNA"/>
</dbReference>
<dbReference type="AlphaFoldDB" id="A0A6A6AVI7"/>
<name>A0A6A6AVI7_9PEZI</name>
<accession>A0A6A6AVI7</accession>
<dbReference type="GeneID" id="54293217"/>
<evidence type="ECO:0008006" key="4">
    <source>
        <dbReference type="Google" id="ProtNLM"/>
    </source>
</evidence>